<evidence type="ECO:0000256" key="1">
    <source>
        <dbReference type="ARBA" id="ARBA00006754"/>
    </source>
</evidence>
<dbReference type="PANTHER" id="PTHR33744">
    <property type="entry name" value="CARBOHYDRATE DIACID REGULATOR"/>
    <property type="match status" value="1"/>
</dbReference>
<feature type="domain" description="CdaR GGDEF-like" evidence="3">
    <location>
        <begin position="144"/>
        <end position="249"/>
    </location>
</feature>
<keyword evidence="5" id="KW-1185">Reference proteome</keyword>
<evidence type="ECO:0000313" key="5">
    <source>
        <dbReference type="Proteomes" id="UP000277766"/>
    </source>
</evidence>
<feature type="domain" description="PucR C-terminal helix-turn-helix" evidence="2">
    <location>
        <begin position="298"/>
        <end position="351"/>
    </location>
</feature>
<dbReference type="InterPro" id="IPR041522">
    <property type="entry name" value="CdaR_GGDEF"/>
</dbReference>
<protein>
    <submittedName>
        <fullName evidence="4">PucR family transcriptional regulator</fullName>
    </submittedName>
</protein>
<dbReference type="EMBL" id="RXPE01000019">
    <property type="protein sequence ID" value="RTR26034.1"/>
    <property type="molecule type" value="Genomic_DNA"/>
</dbReference>
<organism evidence="4 5">
    <name type="scientific">Deinococcus radiophilus</name>
    <dbReference type="NCBI Taxonomy" id="32062"/>
    <lineage>
        <taxon>Bacteria</taxon>
        <taxon>Thermotogati</taxon>
        <taxon>Deinococcota</taxon>
        <taxon>Deinococci</taxon>
        <taxon>Deinococcales</taxon>
        <taxon>Deinococcaceae</taxon>
        <taxon>Deinococcus</taxon>
    </lineage>
</organism>
<comment type="caution">
    <text evidence="4">The sequence shown here is derived from an EMBL/GenBank/DDBJ whole genome shotgun (WGS) entry which is preliminary data.</text>
</comment>
<name>A0A431VSC0_9DEIO</name>
<reference evidence="4 5" key="1">
    <citation type="submission" date="2018-12" db="EMBL/GenBank/DDBJ databases">
        <title>Deinococcus radiophilus ATCC 27603 genome sequencing and assembly.</title>
        <authorList>
            <person name="Maclea K.S."/>
            <person name="Maynard C.R."/>
        </authorList>
    </citation>
    <scope>NUCLEOTIDE SEQUENCE [LARGE SCALE GENOMIC DNA]</scope>
    <source>
        <strain evidence="4 5">ATCC 27603</strain>
    </source>
</reference>
<dbReference type="InterPro" id="IPR042070">
    <property type="entry name" value="PucR_C-HTH_sf"/>
</dbReference>
<evidence type="ECO:0000259" key="2">
    <source>
        <dbReference type="Pfam" id="PF13556"/>
    </source>
</evidence>
<gene>
    <name evidence="4" type="ORF">EJ104_09230</name>
</gene>
<comment type="similarity">
    <text evidence="1">Belongs to the CdaR family.</text>
</comment>
<sequence>MPHVSSLPDLLARPELLELLAELRRAATGTRPEEALVRLLAARTGGRAEVYASWGPLVAGAGEPPAGVSPQSLRLTHGRRHVGRLELWLPPEWAALGSLAAEYALLARLQTAAAGAARRRVGERTLDALLSGVSDPATLGPDAYAVAVAGLGPAVGRGAGARAAQAHALDVLAGAGEGYFAERVGQGLCTVRGDQAVWLWPARDLLREAEELYEALKASTGPSVRLGVSGLHRRTAPVQALQEAQQALSSLAGRPGHQIFQQMDPLYALLTQGRLTPLRRQVQALLADLDDGGRTESTLRAYLAHQGTLAELAEQQNVHVNTLRYRLRRAEQALDGSLSDPALLARLYLAFSPAGDP</sequence>
<dbReference type="InterPro" id="IPR051448">
    <property type="entry name" value="CdaR-like_regulators"/>
</dbReference>
<dbReference type="Gene3D" id="1.10.10.2840">
    <property type="entry name" value="PucR C-terminal helix-turn-helix domain"/>
    <property type="match status" value="1"/>
</dbReference>
<dbReference type="Pfam" id="PF17853">
    <property type="entry name" value="GGDEF_2"/>
    <property type="match status" value="1"/>
</dbReference>
<evidence type="ECO:0000259" key="3">
    <source>
        <dbReference type="Pfam" id="PF17853"/>
    </source>
</evidence>
<proteinExistence type="inferred from homology"/>
<dbReference type="Pfam" id="PF13556">
    <property type="entry name" value="HTH_30"/>
    <property type="match status" value="1"/>
</dbReference>
<dbReference type="OrthoDB" id="9792148at2"/>
<dbReference type="AlphaFoldDB" id="A0A431VSC0"/>
<dbReference type="Proteomes" id="UP000277766">
    <property type="component" value="Unassembled WGS sequence"/>
</dbReference>
<dbReference type="PANTHER" id="PTHR33744:SF1">
    <property type="entry name" value="DNA-BINDING TRANSCRIPTIONAL ACTIVATOR ADER"/>
    <property type="match status" value="1"/>
</dbReference>
<evidence type="ECO:0000313" key="4">
    <source>
        <dbReference type="EMBL" id="RTR26034.1"/>
    </source>
</evidence>
<accession>A0A431VSC0</accession>
<dbReference type="InterPro" id="IPR025736">
    <property type="entry name" value="PucR_C-HTH_dom"/>
</dbReference>